<gene>
    <name evidence="1" type="ORF">VIBNISOn1_1830002</name>
</gene>
<dbReference type="EMBL" id="CAOF01000094">
    <property type="protein sequence ID" value="CCO46603.1"/>
    <property type="molecule type" value="Genomic_DNA"/>
</dbReference>
<proteinExistence type="predicted"/>
<dbReference type="AlphaFoldDB" id="A0AAV2VQ93"/>
<name>A0AAV2VQ93_9VIBR</name>
<dbReference type="Proteomes" id="UP000018211">
    <property type="component" value="Unassembled WGS sequence"/>
</dbReference>
<comment type="caution">
    <text evidence="1">The sequence shown here is derived from an EMBL/GenBank/DDBJ whole genome shotgun (WGS) entry which is preliminary data.</text>
</comment>
<dbReference type="RefSeq" id="WP_022594441.1">
    <property type="nucleotide sequence ID" value="NZ_LK391965.1"/>
</dbReference>
<reference evidence="1 2" key="1">
    <citation type="journal article" date="2013" name="ISME J.">
        <title>Comparative genomics of pathogenic lineages of Vibrio nigripulchritudo identifies virulence-associated traits.</title>
        <authorList>
            <person name="Goudenege D."/>
            <person name="Labreuche Y."/>
            <person name="Krin E."/>
            <person name="Ansquer D."/>
            <person name="Mangenot S."/>
            <person name="Calteau A."/>
            <person name="Medigue C."/>
            <person name="Mazel D."/>
            <person name="Polz M.F."/>
            <person name="Le Roux F."/>
        </authorList>
    </citation>
    <scope>NUCLEOTIDE SEQUENCE [LARGE SCALE GENOMIC DNA]</scope>
    <source>
        <strain evidence="1 2">SOn1</strain>
    </source>
</reference>
<dbReference type="PRINTS" id="PR00313">
    <property type="entry name" value="CABNDNGRPT"/>
</dbReference>
<accession>A0AAV2VQ93</accession>
<evidence type="ECO:0000313" key="2">
    <source>
        <dbReference type="Proteomes" id="UP000018211"/>
    </source>
</evidence>
<organism evidence="1 2">
    <name type="scientific">Vibrio nigripulchritudo SOn1</name>
    <dbReference type="NCBI Taxonomy" id="1238450"/>
    <lineage>
        <taxon>Bacteria</taxon>
        <taxon>Pseudomonadati</taxon>
        <taxon>Pseudomonadota</taxon>
        <taxon>Gammaproteobacteria</taxon>
        <taxon>Vibrionales</taxon>
        <taxon>Vibrionaceae</taxon>
        <taxon>Vibrio</taxon>
    </lineage>
</organism>
<evidence type="ECO:0000313" key="1">
    <source>
        <dbReference type="EMBL" id="CCO46603.1"/>
    </source>
</evidence>
<protein>
    <submittedName>
        <fullName evidence="1">RTX toxins and related Ca2+-binding protein</fullName>
    </submittedName>
</protein>
<sequence>MTTTYVGTTNTDGTGSASGLNAGNAALSLVGTGSVSADGVSLDSTGGVLKATVLSSDSWNKKGYKEAKVDGDDHLVYVNNFVDVDIDNNNSQGASILVANAKRGTIDTGNGNDAITIAAFSNSLNWGNLFEVNSGFGNDIITITHAKNSQFTRFDIDAGAGNDVVDVSGLLGPAVGAEHRFADGGSGFDVLKLSGTDTVSFENFEVVRGAGKIAPAALTIDDALLAANNAEAEVGFGLVLSNIDITLDGSILGHDSYELTADEAMYLDAQGLDADDFYSVTVYTEEGAYQILTSDSDYAPAV</sequence>